<feature type="transmembrane region" description="Helical" evidence="2">
    <location>
        <begin position="482"/>
        <end position="506"/>
    </location>
</feature>
<organism evidence="3 4">
    <name type="scientific">Kutzneria buriramensis</name>
    <dbReference type="NCBI Taxonomy" id="1045776"/>
    <lineage>
        <taxon>Bacteria</taxon>
        <taxon>Bacillati</taxon>
        <taxon>Actinomycetota</taxon>
        <taxon>Actinomycetes</taxon>
        <taxon>Pseudonocardiales</taxon>
        <taxon>Pseudonocardiaceae</taxon>
        <taxon>Kutzneria</taxon>
    </lineage>
</organism>
<feature type="transmembrane region" description="Helical" evidence="2">
    <location>
        <begin position="210"/>
        <end position="230"/>
    </location>
</feature>
<evidence type="ECO:0000313" key="4">
    <source>
        <dbReference type="Proteomes" id="UP000256269"/>
    </source>
</evidence>
<sequence>MSERPRSLRPRLADRRNARSAEPENEPEPLDLGLRPAIAVAAAGAVLQIVGLVMGVVSAPAGYTSWPLAAVLALLPPIAAAIFVGNRRPAAASALLAVFAAVSVGRAVAAVQLAVDASRVSRPDLVVVSGTVPPSASIGLWLLITGFAVTVVAGVLALDRDRPADEEPRRGLVVGAAGLGLLVAIGLVMAPFSSTDPLLPADGVFDSPTLTLVGGLLVALAMPVGAAVAASSGDADTVRGGIVGIGLAALVVGLPPAVAGYVIPVLHPSAGPWIALVGIALLVPFAFVSVGRQEPSLDEDVDLPSRRNLHLVAGIVGLVAAVSGLIAVALPLLSLPDGAAVPENYGIRLLLPASVLVGVLAVGLVVPGWAARLRPAFSVACAGIALAVASGFDTVLSATGVITSKATPGPGVWFGALALLLALVAVIVATLAGALEREDVDLSELESRPVLGWLALVVALLAVGAFGFPTVTGPDYESAGLWTFRIASTGSVVALVAVIVAAVLAARSRPSRGAALLFGAAGVAVVRALEFVVAGGRVAGSGPALGTWLAIACAVVLVVAAVLAMSGKPDSTT</sequence>
<feature type="transmembrane region" description="Helical" evidence="2">
    <location>
        <begin position="270"/>
        <end position="290"/>
    </location>
</feature>
<feature type="transmembrane region" description="Helical" evidence="2">
    <location>
        <begin position="311"/>
        <end position="333"/>
    </location>
</feature>
<evidence type="ECO:0000256" key="1">
    <source>
        <dbReference type="SAM" id="MobiDB-lite"/>
    </source>
</evidence>
<keyword evidence="2" id="KW-1133">Transmembrane helix</keyword>
<gene>
    <name evidence="3" type="ORF">BCF44_101644</name>
</gene>
<protein>
    <submittedName>
        <fullName evidence="3">Uncharacterized protein</fullName>
    </submittedName>
</protein>
<feature type="compositionally biased region" description="Basic and acidic residues" evidence="1">
    <location>
        <begin position="1"/>
        <end position="22"/>
    </location>
</feature>
<dbReference type="RefSeq" id="WP_147328377.1">
    <property type="nucleotide sequence ID" value="NZ_CP144375.1"/>
</dbReference>
<feature type="transmembrane region" description="Helical" evidence="2">
    <location>
        <begin position="91"/>
        <end position="115"/>
    </location>
</feature>
<feature type="transmembrane region" description="Helical" evidence="2">
    <location>
        <begin position="345"/>
        <end position="366"/>
    </location>
</feature>
<evidence type="ECO:0000256" key="2">
    <source>
        <dbReference type="SAM" id="Phobius"/>
    </source>
</evidence>
<feature type="transmembrane region" description="Helical" evidence="2">
    <location>
        <begin position="513"/>
        <end position="533"/>
    </location>
</feature>
<dbReference type="EMBL" id="QUNO01000001">
    <property type="protein sequence ID" value="REH55618.1"/>
    <property type="molecule type" value="Genomic_DNA"/>
</dbReference>
<feature type="transmembrane region" description="Helical" evidence="2">
    <location>
        <begin position="450"/>
        <end position="470"/>
    </location>
</feature>
<dbReference type="Proteomes" id="UP000256269">
    <property type="component" value="Unassembled WGS sequence"/>
</dbReference>
<keyword evidence="2" id="KW-0812">Transmembrane</keyword>
<keyword evidence="2" id="KW-0472">Membrane</keyword>
<feature type="transmembrane region" description="Helical" evidence="2">
    <location>
        <begin position="37"/>
        <end position="57"/>
    </location>
</feature>
<feature type="transmembrane region" description="Helical" evidence="2">
    <location>
        <begin position="135"/>
        <end position="158"/>
    </location>
</feature>
<comment type="caution">
    <text evidence="3">The sequence shown here is derived from an EMBL/GenBank/DDBJ whole genome shotgun (WGS) entry which is preliminary data.</text>
</comment>
<feature type="transmembrane region" description="Helical" evidence="2">
    <location>
        <begin position="170"/>
        <end position="190"/>
    </location>
</feature>
<feature type="transmembrane region" description="Helical" evidence="2">
    <location>
        <begin position="63"/>
        <end position="84"/>
    </location>
</feature>
<reference evidence="3 4" key="1">
    <citation type="submission" date="2018-08" db="EMBL/GenBank/DDBJ databases">
        <title>Genomic Encyclopedia of Archaeal and Bacterial Type Strains, Phase II (KMG-II): from individual species to whole genera.</title>
        <authorList>
            <person name="Goeker M."/>
        </authorList>
    </citation>
    <scope>NUCLEOTIDE SEQUENCE [LARGE SCALE GENOMIC DNA]</scope>
    <source>
        <strain evidence="3 4">DSM 45791</strain>
    </source>
</reference>
<feature type="region of interest" description="Disordered" evidence="1">
    <location>
        <begin position="1"/>
        <end position="28"/>
    </location>
</feature>
<feature type="transmembrane region" description="Helical" evidence="2">
    <location>
        <begin position="242"/>
        <end position="264"/>
    </location>
</feature>
<accession>A0A3E0IA67</accession>
<evidence type="ECO:0000313" key="3">
    <source>
        <dbReference type="EMBL" id="REH55618.1"/>
    </source>
</evidence>
<name>A0A3E0IA67_9PSEU</name>
<keyword evidence="4" id="KW-1185">Reference proteome</keyword>
<dbReference type="AlphaFoldDB" id="A0A3E0IA67"/>
<feature type="transmembrane region" description="Helical" evidence="2">
    <location>
        <begin position="545"/>
        <end position="565"/>
    </location>
</feature>
<feature type="transmembrane region" description="Helical" evidence="2">
    <location>
        <begin position="412"/>
        <end position="435"/>
    </location>
</feature>
<feature type="transmembrane region" description="Helical" evidence="2">
    <location>
        <begin position="373"/>
        <end position="392"/>
    </location>
</feature>
<dbReference type="OrthoDB" id="3638762at2"/>
<proteinExistence type="predicted"/>